<gene>
    <name evidence="4" type="ORF">FHX37_2661</name>
</gene>
<evidence type="ECO:0000313" key="4">
    <source>
        <dbReference type="EMBL" id="TQN32683.1"/>
    </source>
</evidence>
<evidence type="ECO:0000259" key="3">
    <source>
        <dbReference type="Pfam" id="PF14028"/>
    </source>
</evidence>
<dbReference type="Pfam" id="PF14028">
    <property type="entry name" value="Lant_dehydr_C"/>
    <property type="match status" value="1"/>
</dbReference>
<dbReference type="RefSeq" id="WP_211351821.1">
    <property type="nucleotide sequence ID" value="NZ_VFQC01000001.1"/>
</dbReference>
<evidence type="ECO:0000259" key="2">
    <source>
        <dbReference type="Pfam" id="PF04738"/>
    </source>
</evidence>
<dbReference type="Pfam" id="PF04738">
    <property type="entry name" value="Lant_dehydr_N"/>
    <property type="match status" value="1"/>
</dbReference>
<evidence type="ECO:0000256" key="1">
    <source>
        <dbReference type="SAM" id="MobiDB-lite"/>
    </source>
</evidence>
<comment type="caution">
    <text evidence="4">The sequence shown here is derived from an EMBL/GenBank/DDBJ whole genome shotgun (WGS) entry which is preliminary data.</text>
</comment>
<feature type="domain" description="Lantibiotic dehydratase N-terminal" evidence="2">
    <location>
        <begin position="57"/>
        <end position="703"/>
    </location>
</feature>
<keyword evidence="5" id="KW-1185">Reference proteome</keyword>
<accession>A0A543NLG5</accession>
<sequence>MSTSGHRQAEFQALGQALVRASPHRGRDLPPWPELAKSRSGDVAAWVEWLRLVWAMSETAEAIGHASPGLDREVTELLQATHTPGLRRTRRAVVSVARYLRRMVGRPTPFGLLAGVAPATFGQPQVRWGEEHQSMVRADAGWLAEIIAQLEGCFDLLERVPVVANSAAMLRGSRLVVFHQPHEDEHGTTAVDVSLRYTSAVRAALAAASAPTRLAEVEKKVLAEFPQASREQVRNMLTTLVVRRALITSLHAPSTEPDALGWLLEQLEDAGAATVSDVAGLAAALGEIHGLMGQHNQTPREHNHARRREIAARMRRLARPRRHPLAVDLRLDTTLTVPTAVARESERAAHVLARLSPHPSGTPAWREYHRRFYQRFGPGTLVPLLDVVADSGIGWPDGYPGATDPQRPRAVSRRDDYLLALAQSAALEGRREVAVDEAMIAELETGEASEAHYPPHLELGVRVEATGVHALRHGNFQLVVTSVSRGAGVATGRFFDVLSRADRHQATTDIQDLEPGPGSVNAQLSFAPLDPSTAHVARAGRVLPTVVSIAEHRDPDDASVLTAEDLAVGCDSHRLYLAAPAWGTRVQAWPMHALNLHRHTPPLARLITELSRENCTQVTTFDWGAATRLPFVPRLRHGRTVLSPARWRLEAADLPDPTAGWHAWDTALSAWCRQRRLPSRVLLVEDDQRLPLDLNESGHRTLLGEHLRTRNHALLEEGPDEQAAGWCDGRAHEMVVPLAARQPSRRSPPPQPTSQRVIDRSHGQTPAASPLLFVKLYGDLARQDTILTEHLPTLLSHWGSDPPVWWFLRFRDDHDHYLRLRITLPDSRPATFGDTAAAVGTWADDLQTWGLLRDVAYATSYPQTGRWGGGEAYTAAEAVFTADSRAVLAQLSQNQRPHRQALAAAHFAAIACAFTGSTTAGMEWLINHVPASAPAPVPRPLFTEAVSVADPHENFRALRHTPGGAAIVQAWHQRSTALATYRTHFPSHDTTGIQVDHVLDSLLHTHFLRACSIDAEEKAVCLYLARAAALAYHSRRRENR</sequence>
<dbReference type="InterPro" id="IPR006827">
    <property type="entry name" value="Lant_deHydtase_N"/>
</dbReference>
<name>A0A543NLG5_9ACTN</name>
<dbReference type="AlphaFoldDB" id="A0A543NLG5"/>
<proteinExistence type="predicted"/>
<feature type="domain" description="Thiopeptide-type bacteriocin biosynthesis" evidence="3">
    <location>
        <begin position="772"/>
        <end position="1028"/>
    </location>
</feature>
<feature type="region of interest" description="Disordered" evidence="1">
    <location>
        <begin position="740"/>
        <end position="764"/>
    </location>
</feature>
<protein>
    <submittedName>
        <fullName evidence="4">Thiopeptide-type bacteriocin biosynthesis protein</fullName>
    </submittedName>
</protein>
<dbReference type="Proteomes" id="UP000317422">
    <property type="component" value="Unassembled WGS sequence"/>
</dbReference>
<dbReference type="InterPro" id="IPR023809">
    <property type="entry name" value="Thiopep_bacteriocin_synth_dom"/>
</dbReference>
<organism evidence="4 5">
    <name type="scientific">Haloactinospora alba</name>
    <dbReference type="NCBI Taxonomy" id="405555"/>
    <lineage>
        <taxon>Bacteria</taxon>
        <taxon>Bacillati</taxon>
        <taxon>Actinomycetota</taxon>
        <taxon>Actinomycetes</taxon>
        <taxon>Streptosporangiales</taxon>
        <taxon>Nocardiopsidaceae</taxon>
        <taxon>Haloactinospora</taxon>
    </lineage>
</organism>
<dbReference type="EMBL" id="VFQC01000001">
    <property type="protein sequence ID" value="TQN32683.1"/>
    <property type="molecule type" value="Genomic_DNA"/>
</dbReference>
<evidence type="ECO:0000313" key="5">
    <source>
        <dbReference type="Proteomes" id="UP000317422"/>
    </source>
</evidence>
<reference evidence="4 5" key="1">
    <citation type="submission" date="2019-06" db="EMBL/GenBank/DDBJ databases">
        <title>Sequencing the genomes of 1000 actinobacteria strains.</title>
        <authorList>
            <person name="Klenk H.-P."/>
        </authorList>
    </citation>
    <scope>NUCLEOTIDE SEQUENCE [LARGE SCALE GENOMIC DNA]</scope>
    <source>
        <strain evidence="4 5">DSM 45015</strain>
    </source>
</reference>
<dbReference type="NCBIfam" id="TIGR03891">
    <property type="entry name" value="thiopep_ocin"/>
    <property type="match status" value="1"/>
</dbReference>